<dbReference type="GO" id="GO:0015074">
    <property type="term" value="P:DNA integration"/>
    <property type="evidence" value="ECO:0007669"/>
    <property type="project" value="InterPro"/>
</dbReference>
<evidence type="ECO:0000313" key="2">
    <source>
        <dbReference type="EMBL" id="RKG66067.1"/>
    </source>
</evidence>
<organism evidence="2 3">
    <name type="scientific">Corallococcus terminator</name>
    <dbReference type="NCBI Taxonomy" id="2316733"/>
    <lineage>
        <taxon>Bacteria</taxon>
        <taxon>Pseudomonadati</taxon>
        <taxon>Myxococcota</taxon>
        <taxon>Myxococcia</taxon>
        <taxon>Myxococcales</taxon>
        <taxon>Cystobacterineae</taxon>
        <taxon>Myxococcaceae</taxon>
        <taxon>Corallococcus</taxon>
    </lineage>
</organism>
<dbReference type="SUPFAM" id="SSF53098">
    <property type="entry name" value="Ribonuclease H-like"/>
    <property type="match status" value="1"/>
</dbReference>
<dbReference type="InterPro" id="IPR025948">
    <property type="entry name" value="HTH-like_dom"/>
</dbReference>
<dbReference type="GO" id="GO:0003676">
    <property type="term" value="F:nucleic acid binding"/>
    <property type="evidence" value="ECO:0007669"/>
    <property type="project" value="InterPro"/>
</dbReference>
<dbReference type="Gene3D" id="3.30.420.10">
    <property type="entry name" value="Ribonuclease H-like superfamily/Ribonuclease H"/>
    <property type="match status" value="1"/>
</dbReference>
<accession>A0A3A8H4K3</accession>
<dbReference type="InterPro" id="IPR001584">
    <property type="entry name" value="Integrase_cat-core"/>
</dbReference>
<dbReference type="InterPro" id="IPR012337">
    <property type="entry name" value="RNaseH-like_sf"/>
</dbReference>
<dbReference type="Pfam" id="PF00665">
    <property type="entry name" value="rve"/>
    <property type="match status" value="1"/>
</dbReference>
<gene>
    <name evidence="2" type="ORF">D7V88_41610</name>
</gene>
<dbReference type="AlphaFoldDB" id="A0A3A8H4K3"/>
<dbReference type="PROSITE" id="PS50994">
    <property type="entry name" value="INTEGRASE"/>
    <property type="match status" value="1"/>
</dbReference>
<dbReference type="PANTHER" id="PTHR46889">
    <property type="entry name" value="TRANSPOSASE INSF FOR INSERTION SEQUENCE IS3B-RELATED"/>
    <property type="match status" value="1"/>
</dbReference>
<dbReference type="InterPro" id="IPR050900">
    <property type="entry name" value="Transposase_IS3/IS150/IS904"/>
</dbReference>
<dbReference type="Pfam" id="PF13276">
    <property type="entry name" value="HTH_21"/>
    <property type="match status" value="1"/>
</dbReference>
<dbReference type="PANTHER" id="PTHR46889:SF4">
    <property type="entry name" value="TRANSPOSASE INSO FOR INSERTION SEQUENCE ELEMENT IS911B-RELATED"/>
    <property type="match status" value="1"/>
</dbReference>
<feature type="domain" description="Integrase catalytic" evidence="1">
    <location>
        <begin position="123"/>
        <end position="273"/>
    </location>
</feature>
<dbReference type="EMBL" id="RAVZ01000697">
    <property type="protein sequence ID" value="RKG66067.1"/>
    <property type="molecule type" value="Genomic_DNA"/>
</dbReference>
<evidence type="ECO:0000259" key="1">
    <source>
        <dbReference type="PROSITE" id="PS50994"/>
    </source>
</evidence>
<proteinExistence type="predicted"/>
<name>A0A3A8H4K3_9BACT</name>
<sequence>MSASLSPSSGKPYGLALVTATWRLPRATVYRHRARRQALPLPAARRGPKTALTDEALLEAIRGVLSASPFLGEGHRKVWARLRAQSVRTSKARCLRLMREAGLLAPGRARRVLGPRNHDGTITTDKPDVMWGTDATCTVTTLEGQATVFIAVDHGTSECVGIHASKVGTRFEALEPIRQGVKARFGAYGRGVAAGLSIRHDNGSQYTSDAFQDELRFLGARSSPSFVRSPEGNGCAERFIRTLKEQLLWVRTFAAVEELRLALLEWAHRYNEH</sequence>
<protein>
    <submittedName>
        <fullName evidence="2">IS3 family transposase</fullName>
    </submittedName>
</protein>
<feature type="non-terminal residue" evidence="2">
    <location>
        <position position="273"/>
    </location>
</feature>
<dbReference type="InterPro" id="IPR036397">
    <property type="entry name" value="RNaseH_sf"/>
</dbReference>
<dbReference type="OrthoDB" id="5460392at2"/>
<comment type="caution">
    <text evidence="2">The sequence shown here is derived from an EMBL/GenBank/DDBJ whole genome shotgun (WGS) entry which is preliminary data.</text>
</comment>
<dbReference type="Proteomes" id="UP000268094">
    <property type="component" value="Unassembled WGS sequence"/>
</dbReference>
<evidence type="ECO:0000313" key="3">
    <source>
        <dbReference type="Proteomes" id="UP000268094"/>
    </source>
</evidence>
<keyword evidence="3" id="KW-1185">Reference proteome</keyword>
<reference evidence="3" key="1">
    <citation type="submission" date="2018-09" db="EMBL/GenBank/DDBJ databases">
        <authorList>
            <person name="Livingstone P.G."/>
            <person name="Whitworth D.E."/>
        </authorList>
    </citation>
    <scope>NUCLEOTIDE SEQUENCE [LARGE SCALE GENOMIC DNA]</scope>
    <source>
        <strain evidence="3">CA054A</strain>
    </source>
</reference>